<dbReference type="EMBL" id="LACB01001316">
    <property type="protein sequence ID" value="KAJ9480556.1"/>
    <property type="molecule type" value="Genomic_DNA"/>
</dbReference>
<keyword evidence="3" id="KW-1185">Reference proteome</keyword>
<organism evidence="2 3">
    <name type="scientific">Penicillium thymicola</name>
    <dbReference type="NCBI Taxonomy" id="293382"/>
    <lineage>
        <taxon>Eukaryota</taxon>
        <taxon>Fungi</taxon>
        <taxon>Dikarya</taxon>
        <taxon>Ascomycota</taxon>
        <taxon>Pezizomycotina</taxon>
        <taxon>Eurotiomycetes</taxon>
        <taxon>Eurotiomycetidae</taxon>
        <taxon>Eurotiales</taxon>
        <taxon>Aspergillaceae</taxon>
        <taxon>Penicillium</taxon>
    </lineage>
</organism>
<evidence type="ECO:0000313" key="3">
    <source>
        <dbReference type="Proteomes" id="UP001227192"/>
    </source>
</evidence>
<dbReference type="Proteomes" id="UP001227192">
    <property type="component" value="Unassembled WGS sequence"/>
</dbReference>
<reference evidence="2" key="1">
    <citation type="submission" date="2015-06" db="EMBL/GenBank/DDBJ databases">
        <authorList>
            <person name="Nguyen H."/>
        </authorList>
    </citation>
    <scope>NUCLEOTIDE SEQUENCE</scope>
    <source>
        <strain evidence="2">DAOM 180753</strain>
    </source>
</reference>
<accession>A0AAI9T4J9</accession>
<reference evidence="2" key="2">
    <citation type="journal article" date="2016" name="Fungal Biol.">
        <title>Ochratoxin A production by Penicillium thymicola.</title>
        <authorList>
            <person name="Nguyen H.D.T."/>
            <person name="McMullin D.R."/>
            <person name="Ponomareva E."/>
            <person name="Riley R."/>
            <person name="Pomraning K.R."/>
            <person name="Baker S.E."/>
            <person name="Seifert K.A."/>
        </authorList>
    </citation>
    <scope>NUCLEOTIDE SEQUENCE</scope>
    <source>
        <strain evidence="2">DAOM 180753</strain>
    </source>
</reference>
<evidence type="ECO:0000313" key="2">
    <source>
        <dbReference type="EMBL" id="KAJ9480556.1"/>
    </source>
</evidence>
<protein>
    <submittedName>
        <fullName evidence="2">Uncharacterized protein</fullName>
    </submittedName>
</protein>
<evidence type="ECO:0000256" key="1">
    <source>
        <dbReference type="SAM" id="MobiDB-lite"/>
    </source>
</evidence>
<dbReference type="AlphaFoldDB" id="A0AAI9T4J9"/>
<sequence>MLSNVSLQHFVRHWEPSALCIPKVLALPLPSHPITYAPPPPARISFCEPVSQGLLMPTTKIVLVQAQPQGLRAQQTVPSRSAFLKQVAEDEADDTSNEQFYSAAEDKPGESGTEMVVISRLAVELSNGK</sequence>
<feature type="region of interest" description="Disordered" evidence="1">
    <location>
        <begin position="87"/>
        <end position="113"/>
    </location>
</feature>
<name>A0AAI9T4J9_PENTH</name>
<gene>
    <name evidence="2" type="ORF">VN97_g12999</name>
</gene>
<comment type="caution">
    <text evidence="2">The sequence shown here is derived from an EMBL/GenBank/DDBJ whole genome shotgun (WGS) entry which is preliminary data.</text>
</comment>
<proteinExistence type="predicted"/>